<feature type="compositionally biased region" description="Basic and acidic residues" evidence="1">
    <location>
        <begin position="352"/>
        <end position="367"/>
    </location>
</feature>
<dbReference type="Proteomes" id="UP000521943">
    <property type="component" value="Unassembled WGS sequence"/>
</dbReference>
<evidence type="ECO:0000313" key="2">
    <source>
        <dbReference type="EMBL" id="KAF6748317.1"/>
    </source>
</evidence>
<organism evidence="2 3">
    <name type="scientific">Ephemerocybe angulata</name>
    <dbReference type="NCBI Taxonomy" id="980116"/>
    <lineage>
        <taxon>Eukaryota</taxon>
        <taxon>Fungi</taxon>
        <taxon>Dikarya</taxon>
        <taxon>Basidiomycota</taxon>
        <taxon>Agaricomycotina</taxon>
        <taxon>Agaricomycetes</taxon>
        <taxon>Agaricomycetidae</taxon>
        <taxon>Agaricales</taxon>
        <taxon>Agaricineae</taxon>
        <taxon>Psathyrellaceae</taxon>
        <taxon>Ephemerocybe</taxon>
    </lineage>
</organism>
<proteinExistence type="predicted"/>
<reference evidence="2 3" key="1">
    <citation type="submission" date="2020-07" db="EMBL/GenBank/DDBJ databases">
        <title>Comparative genomics of pyrophilous fungi reveals a link between fire events and developmental genes.</title>
        <authorList>
            <consortium name="DOE Joint Genome Institute"/>
            <person name="Steindorff A.S."/>
            <person name="Carver A."/>
            <person name="Calhoun S."/>
            <person name="Stillman K."/>
            <person name="Liu H."/>
            <person name="Lipzen A."/>
            <person name="Pangilinan J."/>
            <person name="Labutti K."/>
            <person name="Bruns T.D."/>
            <person name="Grigoriev I.V."/>
        </authorList>
    </citation>
    <scope>NUCLEOTIDE SEQUENCE [LARGE SCALE GENOMIC DNA]</scope>
    <source>
        <strain evidence="2 3">CBS 144469</strain>
    </source>
</reference>
<name>A0A8H6HLB5_9AGAR</name>
<gene>
    <name evidence="2" type="ORF">DFP72DRAFT_1049675</name>
</gene>
<accession>A0A8H6HLB5</accession>
<comment type="caution">
    <text evidence="2">The sequence shown here is derived from an EMBL/GenBank/DDBJ whole genome shotgun (WGS) entry which is preliminary data.</text>
</comment>
<feature type="region of interest" description="Disordered" evidence="1">
    <location>
        <begin position="111"/>
        <end position="132"/>
    </location>
</feature>
<protein>
    <submittedName>
        <fullName evidence="2">Uncharacterized protein</fullName>
    </submittedName>
</protein>
<sequence length="436" mass="48567">MHPGAYYVARVTRYDAGVPAMYLSIFASRKTSRRQMIQSILVLVLKRPVFVVMAWPRARSGRQAEIKIVTIILAAGRPADWTYDECLEYNEEGLMLGTRSLFFSRAQKGCRKAGTPSKQSAPPGRRDTDGALTNAHQRVLIRTAMINTPDYEGWMQLRVCVQTRKADVLSLLQAAPIVHTRTDFSVHTMRMGTTTVGHKDTSHFSAPSSYLLYQANGFFGSPSDADERRRAGHGTVALNSIQPTSKNRMARPPARKRDHALIITLGVCNYTTEVPSSQSKPVRPASSRMISPLTEAHRSPNSEVREGIFDLSSRKERSAEKRDCRCEMYAAEITESNMFAGLARGAVGGVGKPEKDTENRNGFERPPHPNRIGVEDSIDSIIGDRRAFAAALNGWGDSLLDRTGFPRCFGRRSELSYPESWTVACKGAERRTWDRL</sequence>
<keyword evidence="3" id="KW-1185">Reference proteome</keyword>
<dbReference type="AlphaFoldDB" id="A0A8H6HLB5"/>
<evidence type="ECO:0000313" key="3">
    <source>
        <dbReference type="Proteomes" id="UP000521943"/>
    </source>
</evidence>
<feature type="region of interest" description="Disordered" evidence="1">
    <location>
        <begin position="349"/>
        <end position="372"/>
    </location>
</feature>
<evidence type="ECO:0000256" key="1">
    <source>
        <dbReference type="SAM" id="MobiDB-lite"/>
    </source>
</evidence>
<dbReference type="EMBL" id="JACGCI010000072">
    <property type="protein sequence ID" value="KAF6748317.1"/>
    <property type="molecule type" value="Genomic_DNA"/>
</dbReference>